<proteinExistence type="predicted"/>
<organism evidence="1 2">
    <name type="scientific">Lasiosphaeria miniovina</name>
    <dbReference type="NCBI Taxonomy" id="1954250"/>
    <lineage>
        <taxon>Eukaryota</taxon>
        <taxon>Fungi</taxon>
        <taxon>Dikarya</taxon>
        <taxon>Ascomycota</taxon>
        <taxon>Pezizomycotina</taxon>
        <taxon>Sordariomycetes</taxon>
        <taxon>Sordariomycetidae</taxon>
        <taxon>Sordariales</taxon>
        <taxon>Lasiosphaeriaceae</taxon>
        <taxon>Lasiosphaeria</taxon>
    </lineage>
</organism>
<gene>
    <name evidence="1" type="ORF">B0T26DRAFT_729869</name>
</gene>
<protein>
    <submittedName>
        <fullName evidence="1">Uncharacterized protein</fullName>
    </submittedName>
</protein>
<dbReference type="AlphaFoldDB" id="A0AA39ZT89"/>
<sequence>MNNLALLVGRLVKSPLSRGGGGRCPGCWSLAAGRVGCDCPACPRTHDCPWPVCLTLPWGRWCCAHCNCLLQDRIGC</sequence>
<accession>A0AA39ZT89</accession>
<dbReference type="EMBL" id="JAUIRO010000008">
    <property type="protein sequence ID" value="KAK0703118.1"/>
    <property type="molecule type" value="Genomic_DNA"/>
</dbReference>
<evidence type="ECO:0000313" key="1">
    <source>
        <dbReference type="EMBL" id="KAK0703118.1"/>
    </source>
</evidence>
<reference evidence="1" key="1">
    <citation type="submission" date="2023-06" db="EMBL/GenBank/DDBJ databases">
        <title>Genome-scale phylogeny and comparative genomics of the fungal order Sordariales.</title>
        <authorList>
            <consortium name="Lawrence Berkeley National Laboratory"/>
            <person name="Hensen N."/>
            <person name="Bonometti L."/>
            <person name="Westerberg I."/>
            <person name="Brannstrom I.O."/>
            <person name="Guillou S."/>
            <person name="Cros-Aarteil S."/>
            <person name="Calhoun S."/>
            <person name="Haridas S."/>
            <person name="Kuo A."/>
            <person name="Mondo S."/>
            <person name="Pangilinan J."/>
            <person name="Riley R."/>
            <person name="LaButti K."/>
            <person name="Andreopoulos B."/>
            <person name="Lipzen A."/>
            <person name="Chen C."/>
            <person name="Yanf M."/>
            <person name="Daum C."/>
            <person name="Ng V."/>
            <person name="Clum A."/>
            <person name="Steindorff A."/>
            <person name="Ohm R."/>
            <person name="Martin F."/>
            <person name="Silar P."/>
            <person name="Natvig D."/>
            <person name="Lalanne C."/>
            <person name="Gautier V."/>
            <person name="Ament-velasquez S.L."/>
            <person name="Kruys A."/>
            <person name="Hutchinson M.I."/>
            <person name="Powell A.J."/>
            <person name="Barry K."/>
            <person name="Miller A.N."/>
            <person name="Grigoriev I.V."/>
            <person name="Debuchy R."/>
            <person name="Gladieux P."/>
            <person name="Thoren M.H."/>
            <person name="Johannesson H."/>
        </authorList>
    </citation>
    <scope>NUCLEOTIDE SEQUENCE</scope>
    <source>
        <strain evidence="1">SMH2392-1A</strain>
    </source>
</reference>
<dbReference type="RefSeq" id="XP_060289977.1">
    <property type="nucleotide sequence ID" value="XM_060442985.1"/>
</dbReference>
<comment type="caution">
    <text evidence="1">The sequence shown here is derived from an EMBL/GenBank/DDBJ whole genome shotgun (WGS) entry which is preliminary data.</text>
</comment>
<name>A0AA39ZT89_9PEZI</name>
<dbReference type="GeneID" id="85326255"/>
<evidence type="ECO:0000313" key="2">
    <source>
        <dbReference type="Proteomes" id="UP001172101"/>
    </source>
</evidence>
<dbReference type="Proteomes" id="UP001172101">
    <property type="component" value="Unassembled WGS sequence"/>
</dbReference>
<keyword evidence="2" id="KW-1185">Reference proteome</keyword>